<dbReference type="CDD" id="cd00756">
    <property type="entry name" value="MoaE"/>
    <property type="match status" value="1"/>
</dbReference>
<dbReference type="RefSeq" id="WP_252852681.1">
    <property type="nucleotide sequence ID" value="NZ_JAMXLR010000036.1"/>
</dbReference>
<evidence type="ECO:0000256" key="6">
    <source>
        <dbReference type="ARBA" id="ARBA00026066"/>
    </source>
</evidence>
<evidence type="ECO:0000256" key="2">
    <source>
        <dbReference type="ARBA" id="ARBA00005426"/>
    </source>
</evidence>
<evidence type="ECO:0000313" key="12">
    <source>
        <dbReference type="EMBL" id="MCO6044570.1"/>
    </source>
</evidence>
<dbReference type="AlphaFoldDB" id="A0A9X2F900"/>
<proteinExistence type="inferred from homology"/>
<dbReference type="PANTHER" id="PTHR23404">
    <property type="entry name" value="MOLYBDOPTERIN SYNTHASE RELATED"/>
    <property type="match status" value="1"/>
</dbReference>
<dbReference type="Proteomes" id="UP001155241">
    <property type="component" value="Unassembled WGS sequence"/>
</dbReference>
<protein>
    <recommendedName>
        <fullName evidence="4">Molybdopterin synthase catalytic subunit</fullName>
        <ecNumber evidence="3">2.8.1.12</ecNumber>
    </recommendedName>
    <alternativeName>
        <fullName evidence="9">MPT synthase subunit 2</fullName>
    </alternativeName>
    <alternativeName>
        <fullName evidence="7">Molybdenum cofactor biosynthesis protein E</fullName>
    </alternativeName>
    <alternativeName>
        <fullName evidence="8">Molybdopterin-converting factor large subunit</fullName>
    </alternativeName>
    <alternativeName>
        <fullName evidence="10">Molybdopterin-converting factor subunit 2</fullName>
    </alternativeName>
</protein>
<name>A0A9X2F900_9BACT</name>
<gene>
    <name evidence="12" type="ORF">NG895_11695</name>
</gene>
<dbReference type="SUPFAM" id="SSF54690">
    <property type="entry name" value="Molybdopterin synthase subunit MoaE"/>
    <property type="match status" value="1"/>
</dbReference>
<comment type="caution">
    <text evidence="12">The sequence shown here is derived from an EMBL/GenBank/DDBJ whole genome shotgun (WGS) entry which is preliminary data.</text>
</comment>
<evidence type="ECO:0000256" key="7">
    <source>
        <dbReference type="ARBA" id="ARBA00029745"/>
    </source>
</evidence>
<organism evidence="12 13">
    <name type="scientific">Aeoliella straminimaris</name>
    <dbReference type="NCBI Taxonomy" id="2954799"/>
    <lineage>
        <taxon>Bacteria</taxon>
        <taxon>Pseudomonadati</taxon>
        <taxon>Planctomycetota</taxon>
        <taxon>Planctomycetia</taxon>
        <taxon>Pirellulales</taxon>
        <taxon>Lacipirellulaceae</taxon>
        <taxon>Aeoliella</taxon>
    </lineage>
</organism>
<comment type="subunit">
    <text evidence="6">Heterotetramer of 2 MoaD subunits and 2 MoaE subunits. Also stable as homodimer. The enzyme changes between these two forms during catalysis.</text>
</comment>
<accession>A0A9X2F900</accession>
<comment type="catalytic activity">
    <reaction evidence="11">
        <text>2 [molybdopterin-synthase sulfur-carrier protein]-C-terminal-Gly-aminoethanethioate + cyclic pyranopterin phosphate + H2O = molybdopterin + 2 [molybdopterin-synthase sulfur-carrier protein]-C-terminal Gly-Gly + 2 H(+)</text>
        <dbReference type="Rhea" id="RHEA:26333"/>
        <dbReference type="Rhea" id="RHEA-COMP:12202"/>
        <dbReference type="Rhea" id="RHEA-COMP:19907"/>
        <dbReference type="ChEBI" id="CHEBI:15377"/>
        <dbReference type="ChEBI" id="CHEBI:15378"/>
        <dbReference type="ChEBI" id="CHEBI:58698"/>
        <dbReference type="ChEBI" id="CHEBI:59648"/>
        <dbReference type="ChEBI" id="CHEBI:90778"/>
        <dbReference type="ChEBI" id="CHEBI:232372"/>
        <dbReference type="EC" id="2.8.1.12"/>
    </reaction>
</comment>
<dbReference type="GO" id="GO:0006777">
    <property type="term" value="P:Mo-molybdopterin cofactor biosynthetic process"/>
    <property type="evidence" value="ECO:0007669"/>
    <property type="project" value="UniProtKB-KW"/>
</dbReference>
<comment type="similarity">
    <text evidence="2">Belongs to the MoaE family.</text>
</comment>
<dbReference type="Gene3D" id="3.90.1170.40">
    <property type="entry name" value="Molybdopterin biosynthesis MoaE subunit"/>
    <property type="match status" value="1"/>
</dbReference>
<evidence type="ECO:0000256" key="10">
    <source>
        <dbReference type="ARBA" id="ARBA00032474"/>
    </source>
</evidence>
<evidence type="ECO:0000256" key="3">
    <source>
        <dbReference type="ARBA" id="ARBA00011950"/>
    </source>
</evidence>
<dbReference type="GO" id="GO:0030366">
    <property type="term" value="F:molybdopterin synthase activity"/>
    <property type="evidence" value="ECO:0007669"/>
    <property type="project" value="UniProtKB-EC"/>
</dbReference>
<keyword evidence="13" id="KW-1185">Reference proteome</keyword>
<evidence type="ECO:0000256" key="9">
    <source>
        <dbReference type="ARBA" id="ARBA00030781"/>
    </source>
</evidence>
<dbReference type="InterPro" id="IPR003448">
    <property type="entry name" value="Mopterin_biosynth_MoaE"/>
</dbReference>
<dbReference type="EMBL" id="JAMXLR010000036">
    <property type="protein sequence ID" value="MCO6044570.1"/>
    <property type="molecule type" value="Genomic_DNA"/>
</dbReference>
<dbReference type="EC" id="2.8.1.12" evidence="3"/>
<comment type="pathway">
    <text evidence="1">Cofactor biosynthesis; molybdopterin biosynthesis.</text>
</comment>
<dbReference type="Pfam" id="PF02391">
    <property type="entry name" value="MoaE"/>
    <property type="match status" value="1"/>
</dbReference>
<evidence type="ECO:0000256" key="4">
    <source>
        <dbReference type="ARBA" id="ARBA00013858"/>
    </source>
</evidence>
<evidence type="ECO:0000256" key="5">
    <source>
        <dbReference type="ARBA" id="ARBA00023150"/>
    </source>
</evidence>
<keyword evidence="5" id="KW-0501">Molybdenum cofactor biosynthesis</keyword>
<sequence length="142" mass="15543">MILLTHEPIELEPLLTQASQPAAGAVVAFVGITRAVTGDKHTERLAYEAYEQMAEANLAELEAAARNRWPLVECLLVHRLGVVPIAEASVAVVVSSAHRRASFEAAEWLIDTLKQDVPIWKQEHYQDGETEWVHPGVVGGGQ</sequence>
<reference evidence="12" key="1">
    <citation type="submission" date="2022-06" db="EMBL/GenBank/DDBJ databases">
        <title>Aeoliella straminimaris, a novel planctomycete from sediments.</title>
        <authorList>
            <person name="Vitorino I.R."/>
            <person name="Lage O.M."/>
        </authorList>
    </citation>
    <scope>NUCLEOTIDE SEQUENCE</scope>
    <source>
        <strain evidence="12">ICT_H6.2</strain>
    </source>
</reference>
<dbReference type="InterPro" id="IPR036563">
    <property type="entry name" value="MoaE_sf"/>
</dbReference>
<evidence type="ECO:0000313" key="13">
    <source>
        <dbReference type="Proteomes" id="UP001155241"/>
    </source>
</evidence>
<evidence type="ECO:0000256" key="1">
    <source>
        <dbReference type="ARBA" id="ARBA00005046"/>
    </source>
</evidence>
<evidence type="ECO:0000256" key="11">
    <source>
        <dbReference type="ARBA" id="ARBA00049878"/>
    </source>
</evidence>
<evidence type="ECO:0000256" key="8">
    <source>
        <dbReference type="ARBA" id="ARBA00030407"/>
    </source>
</evidence>